<gene>
    <name evidence="1" type="ORF">CHLRE_16g660651v5</name>
</gene>
<organism evidence="1 2">
    <name type="scientific">Chlamydomonas reinhardtii</name>
    <name type="common">Chlamydomonas smithii</name>
    <dbReference type="NCBI Taxonomy" id="3055"/>
    <lineage>
        <taxon>Eukaryota</taxon>
        <taxon>Viridiplantae</taxon>
        <taxon>Chlorophyta</taxon>
        <taxon>core chlorophytes</taxon>
        <taxon>Chlorophyceae</taxon>
        <taxon>CS clade</taxon>
        <taxon>Chlamydomonadales</taxon>
        <taxon>Chlamydomonadaceae</taxon>
        <taxon>Chlamydomonas</taxon>
    </lineage>
</organism>
<name>A0A2K3CTK7_CHLRE</name>
<dbReference type="EMBL" id="CM008977">
    <property type="protein sequence ID" value="PNW71591.1"/>
    <property type="molecule type" value="Genomic_DNA"/>
</dbReference>
<dbReference type="Proteomes" id="UP000006906">
    <property type="component" value="Chromosome 16"/>
</dbReference>
<dbReference type="InParanoid" id="A0A2K3CTK7"/>
<dbReference type="RefSeq" id="XP_042915624.1">
    <property type="nucleotide sequence ID" value="XM_043070983.1"/>
</dbReference>
<dbReference type="GeneID" id="66056571"/>
<accession>A0A2K3CTK7</accession>
<dbReference type="AlphaFoldDB" id="A0A2K3CTK7"/>
<protein>
    <submittedName>
        <fullName evidence="1">Uncharacterized protein</fullName>
    </submittedName>
</protein>
<sequence length="71" mass="7392">MGGELPTAITVRIVPDCCAEVVVNATSSSTSVTHDLRDDGTMVMGTPPGWALPHHYLAANPALNTGWSPGF</sequence>
<keyword evidence="2" id="KW-1185">Reference proteome</keyword>
<proteinExistence type="predicted"/>
<dbReference type="KEGG" id="cre:CHLRE_16g660651v5"/>
<reference evidence="1 2" key="1">
    <citation type="journal article" date="2007" name="Science">
        <title>The Chlamydomonas genome reveals the evolution of key animal and plant functions.</title>
        <authorList>
            <person name="Merchant S.S."/>
            <person name="Prochnik S.E."/>
            <person name="Vallon O."/>
            <person name="Harris E.H."/>
            <person name="Karpowicz S.J."/>
            <person name="Witman G.B."/>
            <person name="Terry A."/>
            <person name="Salamov A."/>
            <person name="Fritz-Laylin L.K."/>
            <person name="Marechal-Drouard L."/>
            <person name="Marshall W.F."/>
            <person name="Qu L.H."/>
            <person name="Nelson D.R."/>
            <person name="Sanderfoot A.A."/>
            <person name="Spalding M.H."/>
            <person name="Kapitonov V.V."/>
            <person name="Ren Q."/>
            <person name="Ferris P."/>
            <person name="Lindquist E."/>
            <person name="Shapiro H."/>
            <person name="Lucas S.M."/>
            <person name="Grimwood J."/>
            <person name="Schmutz J."/>
            <person name="Cardol P."/>
            <person name="Cerutti H."/>
            <person name="Chanfreau G."/>
            <person name="Chen C.L."/>
            <person name="Cognat V."/>
            <person name="Croft M.T."/>
            <person name="Dent R."/>
            <person name="Dutcher S."/>
            <person name="Fernandez E."/>
            <person name="Fukuzawa H."/>
            <person name="Gonzalez-Ballester D."/>
            <person name="Gonzalez-Halphen D."/>
            <person name="Hallmann A."/>
            <person name="Hanikenne M."/>
            <person name="Hippler M."/>
            <person name="Inwood W."/>
            <person name="Jabbari K."/>
            <person name="Kalanon M."/>
            <person name="Kuras R."/>
            <person name="Lefebvre P.A."/>
            <person name="Lemaire S.D."/>
            <person name="Lobanov A.V."/>
            <person name="Lohr M."/>
            <person name="Manuell A."/>
            <person name="Meier I."/>
            <person name="Mets L."/>
            <person name="Mittag M."/>
            <person name="Mittelmeier T."/>
            <person name="Moroney J.V."/>
            <person name="Moseley J."/>
            <person name="Napoli C."/>
            <person name="Nedelcu A.M."/>
            <person name="Niyogi K."/>
            <person name="Novoselov S.V."/>
            <person name="Paulsen I.T."/>
            <person name="Pazour G."/>
            <person name="Purton S."/>
            <person name="Ral J.P."/>
            <person name="Riano-Pachon D.M."/>
            <person name="Riekhof W."/>
            <person name="Rymarquis L."/>
            <person name="Schroda M."/>
            <person name="Stern D."/>
            <person name="Umen J."/>
            <person name="Willows R."/>
            <person name="Wilson N."/>
            <person name="Zimmer S.L."/>
            <person name="Allmer J."/>
            <person name="Balk J."/>
            <person name="Bisova K."/>
            <person name="Chen C.J."/>
            <person name="Elias M."/>
            <person name="Gendler K."/>
            <person name="Hauser C."/>
            <person name="Lamb M.R."/>
            <person name="Ledford H."/>
            <person name="Long J.C."/>
            <person name="Minagawa J."/>
            <person name="Page M.D."/>
            <person name="Pan J."/>
            <person name="Pootakham W."/>
            <person name="Roje S."/>
            <person name="Rose A."/>
            <person name="Stahlberg E."/>
            <person name="Terauchi A.M."/>
            <person name="Yang P."/>
            <person name="Ball S."/>
            <person name="Bowler C."/>
            <person name="Dieckmann C.L."/>
            <person name="Gladyshev V.N."/>
            <person name="Green P."/>
            <person name="Jorgensen R."/>
            <person name="Mayfield S."/>
            <person name="Mueller-Roeber B."/>
            <person name="Rajamani S."/>
            <person name="Sayre R.T."/>
            <person name="Brokstein P."/>
            <person name="Dubchak I."/>
            <person name="Goodstein D."/>
            <person name="Hornick L."/>
            <person name="Huang Y.W."/>
            <person name="Jhaveri J."/>
            <person name="Luo Y."/>
            <person name="Martinez D."/>
            <person name="Ngau W.C."/>
            <person name="Otillar B."/>
            <person name="Poliakov A."/>
            <person name="Porter A."/>
            <person name="Szajkowski L."/>
            <person name="Werner G."/>
            <person name="Zhou K."/>
            <person name="Grigoriev I.V."/>
            <person name="Rokhsar D.S."/>
            <person name="Grossman A.R."/>
        </authorList>
    </citation>
    <scope>NUCLEOTIDE SEQUENCE [LARGE SCALE GENOMIC DNA]</scope>
    <source>
        <strain evidence="2">CC-503</strain>
    </source>
</reference>
<dbReference type="Gramene" id="PNW71591">
    <property type="protein sequence ID" value="PNW71591"/>
    <property type="gene ID" value="CHLRE_16g660651v5"/>
</dbReference>
<evidence type="ECO:0000313" key="1">
    <source>
        <dbReference type="EMBL" id="PNW71591.1"/>
    </source>
</evidence>
<evidence type="ECO:0000313" key="2">
    <source>
        <dbReference type="Proteomes" id="UP000006906"/>
    </source>
</evidence>